<protein>
    <submittedName>
        <fullName evidence="11">ATP-binding cassette, subfamily A (ABC1), member 1</fullName>
    </submittedName>
</protein>
<comment type="subcellular location">
    <subcellularLocation>
        <location evidence="1">Membrane</location>
        <topology evidence="1">Multi-pass membrane protein</topology>
    </subcellularLocation>
</comment>
<evidence type="ECO:0000256" key="1">
    <source>
        <dbReference type="ARBA" id="ARBA00004141"/>
    </source>
</evidence>
<feature type="transmembrane region" description="Helical" evidence="9">
    <location>
        <begin position="1753"/>
        <end position="1775"/>
    </location>
</feature>
<evidence type="ECO:0000313" key="12">
    <source>
        <dbReference type="Proteomes" id="UP000324629"/>
    </source>
</evidence>
<keyword evidence="7 9" id="KW-1133">Transmembrane helix</keyword>
<dbReference type="PROSITE" id="PS50893">
    <property type="entry name" value="ABC_TRANSPORTER_2"/>
    <property type="match status" value="2"/>
</dbReference>
<dbReference type="SUPFAM" id="SSF52540">
    <property type="entry name" value="P-loop containing nucleoside triphosphate hydrolases"/>
    <property type="match status" value="2"/>
</dbReference>
<comment type="caution">
    <text evidence="11">The sequence shown here is derived from an EMBL/GenBank/DDBJ whole genome shotgun (WGS) entry which is preliminary data.</text>
</comment>
<feature type="transmembrane region" description="Helical" evidence="9">
    <location>
        <begin position="683"/>
        <end position="704"/>
    </location>
</feature>
<feature type="transmembrane region" description="Helical" evidence="9">
    <location>
        <begin position="1286"/>
        <end position="1308"/>
    </location>
</feature>
<keyword evidence="6 11" id="KW-0067">ATP-binding</keyword>
<dbReference type="Pfam" id="PF12698">
    <property type="entry name" value="ABC2_membrane_3"/>
    <property type="match status" value="1"/>
</dbReference>
<keyword evidence="8 9" id="KW-0472">Membrane</keyword>
<dbReference type="CDD" id="cd03263">
    <property type="entry name" value="ABC_subfamily_A"/>
    <property type="match status" value="2"/>
</dbReference>
<keyword evidence="3" id="KW-0813">Transport</keyword>
<feature type="transmembrane region" description="Helical" evidence="9">
    <location>
        <begin position="757"/>
        <end position="781"/>
    </location>
</feature>
<accession>A0A5J4NZJ0</accession>
<dbReference type="PROSITE" id="PS00211">
    <property type="entry name" value="ABC_TRANSPORTER_1"/>
    <property type="match status" value="1"/>
</dbReference>
<reference evidence="11 12" key="1">
    <citation type="journal article" date="2019" name="Gigascience">
        <title>Whole-genome sequence of the oriental lung fluke Paragonimus westermani.</title>
        <authorList>
            <person name="Oey H."/>
            <person name="Zakrzewski M."/>
            <person name="Narain K."/>
            <person name="Devi K.R."/>
            <person name="Agatsuma T."/>
            <person name="Nawaratna S."/>
            <person name="Gobert G.N."/>
            <person name="Jones M.K."/>
            <person name="Ragan M.A."/>
            <person name="McManus D.P."/>
            <person name="Krause L."/>
        </authorList>
    </citation>
    <scope>NUCLEOTIDE SEQUENCE [LARGE SCALE GENOMIC DNA]</scope>
    <source>
        <strain evidence="11 12">IND2009</strain>
    </source>
</reference>
<dbReference type="InterPro" id="IPR027417">
    <property type="entry name" value="P-loop_NTPase"/>
</dbReference>
<dbReference type="InterPro" id="IPR003439">
    <property type="entry name" value="ABC_transporter-like_ATP-bd"/>
</dbReference>
<dbReference type="Proteomes" id="UP000324629">
    <property type="component" value="Unassembled WGS sequence"/>
</dbReference>
<feature type="transmembrane region" description="Helical" evidence="9">
    <location>
        <begin position="1708"/>
        <end position="1732"/>
    </location>
</feature>
<evidence type="ECO:0000256" key="5">
    <source>
        <dbReference type="ARBA" id="ARBA00022741"/>
    </source>
</evidence>
<feature type="transmembrane region" description="Helical" evidence="9">
    <location>
        <begin position="580"/>
        <end position="597"/>
    </location>
</feature>
<dbReference type="EMBL" id="QNGE01000398">
    <property type="protein sequence ID" value="KAA3680610.1"/>
    <property type="molecule type" value="Genomic_DNA"/>
</dbReference>
<evidence type="ECO:0000256" key="8">
    <source>
        <dbReference type="ARBA" id="ARBA00023136"/>
    </source>
</evidence>
<keyword evidence="4 9" id="KW-0812">Transmembrane</keyword>
<evidence type="ECO:0000256" key="6">
    <source>
        <dbReference type="ARBA" id="ARBA00022840"/>
    </source>
</evidence>
<organism evidence="11 12">
    <name type="scientific">Paragonimus westermani</name>
    <dbReference type="NCBI Taxonomy" id="34504"/>
    <lineage>
        <taxon>Eukaryota</taxon>
        <taxon>Metazoa</taxon>
        <taxon>Spiralia</taxon>
        <taxon>Lophotrochozoa</taxon>
        <taxon>Platyhelminthes</taxon>
        <taxon>Trematoda</taxon>
        <taxon>Digenea</taxon>
        <taxon>Plagiorchiida</taxon>
        <taxon>Troglotremata</taxon>
        <taxon>Troglotrematidae</taxon>
        <taxon>Paragonimus</taxon>
    </lineage>
</organism>
<dbReference type="Gene3D" id="3.40.50.300">
    <property type="entry name" value="P-loop containing nucleotide triphosphate hydrolases"/>
    <property type="match status" value="2"/>
</dbReference>
<gene>
    <name evidence="11" type="ORF">DEA37_0014977</name>
</gene>
<sequence length="2216" mass="250080">MEVRFKKTAPNSLKTIITPEVEHSPSHNVRLFTAQKRRLRRCFRQFRTLLWKNWLLRRRSPFLLCAELTFPLLFVLILVGFRSKASIYHHPACHVHHQSMPSMGLLLYIQSIMCNFNYTCYPSDPDDWQQQPETPVHRFARSLITLASDKTFGQFLISLNDSSSFNELLTFLDVQSRLATVYSAFQALPPMFVQTNLTPDHPSSLLSRLNPVLLRQISQLFCGTDQNDLSRLVDRMEETFSQDATFNVTALLSEVTASMAEDTQPSSEADDNLARLRVRELKLCRTMKLVLTWKPILRIAGRLRHFLFGRIAYFPNTSFTNQVVFRANRIHRLLAQSREAIKRYFVHRRPWLEWVMREGTRGFRGKLSTCMELSPFLPSRLVDLCTLLWSWSAPSVPAPLDPLTDITSAHWTRTLNNLDYVIAVVESILDCMELENRFIPFSDQTAFDRFLSNSVQQDDVGHTPIGVLFEQVPISRLSTNSSSSTPLYSMVLRVNPFLIDTTFRYKVLDRHWLPSPRRNPDSDMKYFTSGFLDVQETISEGILITTGQTVDVGTEFKLFPTAPYSEDIFLLFFGPHLPQLMILAWSLTVVAAVKYLVDEREHGLLEMLHILKVPCGLSHLSWFTLSLGLMMATCLPMIFLLKLSGILAKADPVLLVCFLLIYGLAILSYSLVCSLFFHRANLAAVVAGGVYFLFYLPAPVLLRYESFLSSTFLITASLLPQVSYTFGWAYLLRLELQGSGARWSDLWSTDESGASPYSLGLVFLLLWLAIFMQMITALFVFPWIQSRLPIILAWIKRELGRERLNSSFSSRERRVSQQKHHFSLIPNLRNGDVTQNKSGESPSSASYPSVVIRGLHKVYRYSSRPHALCNVNLEFYPNEVDVLLGNNGAGKTTLLSILAGTVQPTSGIAQISNRMVDDDCDQTTGYCSQRDILYPNLTVAEHIFFYSSLRGVQNSRTKRDLDRCLTEFGFADKRDCLTATLSGGQQRKLSVCLAFLGSPSSVILLDEPTAGVDPLSKRIIWDSIRSMRTGRSIVLTSHHMREAEYLSDRIAFMADGKVCSTGSSVSLRAKYGSGYLLTLESKHSIGAVFNPLDLLNAVRTFLPEAVLVRPSVTSVVIRLPLSGILDGRCVKLLEALESSADCADDVLPSSPAFPFPISQFSITDTSLDDLFLTVIGSSCGSVYENNDATDEVDDSSYLKIPYEPSSSDTIHTHHPGNREFKMNNNSVTKLSVVGSDRVSSLPLPSSSVATRLNSHKPCLSTLRSLYNQAGVILYTRFYYIRRNKRVWFFEFFLPCALLLFALILFSFYRPQIEQPLMDLHPWLMTARRGRDQVTFVSTDVHCMIMHENRTRDRPFMSEPSPILASVFNRMEMAWIRTGCLHHYLHNSRSAPLPDCSPERMARQQPIESLKSMTDSRNCSGDVFDVSVHPPERLLLTHDRLLNLTLFNISEYLLQGHPLGELYGGISVLPPSDIDSQYSLVVSLLGAIAEWTQLLTPNSSTSVPKPQQEILPDTSLRTVSDIILPPSNQVRLWYNNKGYASSPAYLNMLYNLLFELPTFDNQTDNRTPSFGLNVANHPLPFPEDSWFITFQEALKIEAAFALFFVVALTVIPANFAFLLVSERRSGLKHLQQISGLQPYIYWLTSFIWDFLVHAALAFIYLLLLFAFRKTAYVDPIVVAPFVFILLLYGLAMIPLVYLATFLFTHPSTAYVLIGAVNMLIASVTLSISVFLKVMLYQDRRPATKWAANHVQRALIYIFPHHCLSSTVFDLTVIGFFRKHGLPSGSLPGGDGIGLFNSVAGSTSAAMAAAWELLYPRMICLLIQTSAYLTVLLFVEYRFCGWRLLDTVRLRWFGWEQPSLELTSPEANPLNVTSDRDICAIDIRHLSKRYRGQSRAALDDLNLSVHVGECFGLLGTNGAGKSTTFALLTGQYPVPRNVILLNGKDLSQQLTDTQSISARIGYCPQRNALHEFLTARETLYIYGRLRGLSGTQLTCTVNYFINSTGLSAHADYQVRTYSGGTKRKLSTALAFIGDPEVILLDEPSSGMDPSARRLLWTHIRGALKRKRAIILSSHCMDECETLCSRVGLLVDGRLQCEGSPRELRQHFNVGFSVDFELTPYAMQLDLQSLKVRLHNFLPDHLDLCQPLSVRQVYRHNQTDHVAQLFHGLQAAFTEGLIRHYSVKRSTLEDVFVKCIASCPPTIIPPKDIRSHFDQHSVP</sequence>
<dbReference type="InterPro" id="IPR017871">
    <property type="entry name" value="ABC_transporter-like_CS"/>
</dbReference>
<evidence type="ECO:0000313" key="11">
    <source>
        <dbReference type="EMBL" id="KAA3680610.1"/>
    </source>
</evidence>
<feature type="transmembrane region" description="Helical" evidence="9">
    <location>
        <begin position="1676"/>
        <end position="1702"/>
    </location>
</feature>
<dbReference type="InterPro" id="IPR026082">
    <property type="entry name" value="ABCA"/>
</dbReference>
<keyword evidence="5" id="KW-0547">Nucleotide-binding</keyword>
<dbReference type="GO" id="GO:0005319">
    <property type="term" value="F:lipid transporter activity"/>
    <property type="evidence" value="ECO:0007669"/>
    <property type="project" value="TreeGrafter"/>
</dbReference>
<feature type="transmembrane region" description="Helical" evidence="9">
    <location>
        <begin position="1638"/>
        <end position="1664"/>
    </location>
</feature>
<dbReference type="PANTHER" id="PTHR19229:SF250">
    <property type="entry name" value="ABC TRANSPORTER DOMAIN-CONTAINING PROTEIN-RELATED"/>
    <property type="match status" value="1"/>
</dbReference>
<feature type="domain" description="ABC transporter" evidence="10">
    <location>
        <begin position="1879"/>
        <end position="2114"/>
    </location>
</feature>
<dbReference type="FunFam" id="3.40.50.300:FF:000335">
    <property type="entry name" value="ATP binding cassette subfamily A member 5"/>
    <property type="match status" value="2"/>
</dbReference>
<feature type="transmembrane region" description="Helical" evidence="9">
    <location>
        <begin position="617"/>
        <end position="641"/>
    </location>
</feature>
<feature type="transmembrane region" description="Helical" evidence="9">
    <location>
        <begin position="711"/>
        <end position="731"/>
    </location>
</feature>
<dbReference type="GO" id="GO:0140359">
    <property type="term" value="F:ABC-type transporter activity"/>
    <property type="evidence" value="ECO:0007669"/>
    <property type="project" value="InterPro"/>
</dbReference>
<feature type="transmembrane region" description="Helical" evidence="9">
    <location>
        <begin position="61"/>
        <end position="81"/>
    </location>
</feature>
<proteinExistence type="inferred from homology"/>
<keyword evidence="12" id="KW-1185">Reference proteome</keyword>
<dbReference type="SMART" id="SM00382">
    <property type="entry name" value="AAA"/>
    <property type="match status" value="2"/>
</dbReference>
<evidence type="ECO:0000256" key="9">
    <source>
        <dbReference type="SAM" id="Phobius"/>
    </source>
</evidence>
<evidence type="ECO:0000256" key="2">
    <source>
        <dbReference type="ARBA" id="ARBA00008869"/>
    </source>
</evidence>
<evidence type="ECO:0000256" key="4">
    <source>
        <dbReference type="ARBA" id="ARBA00022692"/>
    </source>
</evidence>
<dbReference type="InterPro" id="IPR013525">
    <property type="entry name" value="ABC2_TM"/>
</dbReference>
<feature type="transmembrane region" description="Helical" evidence="9">
    <location>
        <begin position="1597"/>
        <end position="1618"/>
    </location>
</feature>
<evidence type="ECO:0000256" key="3">
    <source>
        <dbReference type="ARBA" id="ARBA00022448"/>
    </source>
</evidence>
<comment type="similarity">
    <text evidence="2">Belongs to the ABC transporter superfamily. ABCA family.</text>
</comment>
<evidence type="ECO:0000256" key="7">
    <source>
        <dbReference type="ARBA" id="ARBA00022989"/>
    </source>
</evidence>
<dbReference type="PANTHER" id="PTHR19229">
    <property type="entry name" value="ATP-BINDING CASSETTE TRANSPORTER SUBFAMILY A ABCA"/>
    <property type="match status" value="1"/>
</dbReference>
<dbReference type="InterPro" id="IPR003593">
    <property type="entry name" value="AAA+_ATPase"/>
</dbReference>
<feature type="transmembrane region" description="Helical" evidence="9">
    <location>
        <begin position="1812"/>
        <end position="1833"/>
    </location>
</feature>
<evidence type="ECO:0000259" key="10">
    <source>
        <dbReference type="PROSITE" id="PS50893"/>
    </source>
</evidence>
<dbReference type="GO" id="GO:0005524">
    <property type="term" value="F:ATP binding"/>
    <property type="evidence" value="ECO:0007669"/>
    <property type="project" value="UniProtKB-KW"/>
</dbReference>
<dbReference type="GO" id="GO:0016887">
    <property type="term" value="F:ATP hydrolysis activity"/>
    <property type="evidence" value="ECO:0007669"/>
    <property type="project" value="InterPro"/>
</dbReference>
<dbReference type="GO" id="GO:0016020">
    <property type="term" value="C:membrane"/>
    <property type="evidence" value="ECO:0007669"/>
    <property type="project" value="UniProtKB-SubCell"/>
</dbReference>
<feature type="transmembrane region" description="Helical" evidence="9">
    <location>
        <begin position="653"/>
        <end position="677"/>
    </location>
</feature>
<dbReference type="Pfam" id="PF00005">
    <property type="entry name" value="ABC_tran"/>
    <property type="match status" value="2"/>
</dbReference>
<name>A0A5J4NZJ0_9TREM</name>
<feature type="domain" description="ABC transporter" evidence="10">
    <location>
        <begin position="850"/>
        <end position="1080"/>
    </location>
</feature>